<reference evidence="1 2" key="1">
    <citation type="submission" date="2020-03" db="EMBL/GenBank/DDBJ databases">
        <title>Genomic Encyclopedia of Type Strains, Phase IV (KMG-IV): sequencing the most valuable type-strain genomes for metagenomic binning, comparative biology and taxonomic classification.</title>
        <authorList>
            <person name="Goeker M."/>
        </authorList>
    </citation>
    <scope>NUCLEOTIDE SEQUENCE [LARGE SCALE GENOMIC DNA]</scope>
    <source>
        <strain evidence="1 2">DSM 22753</strain>
    </source>
</reference>
<dbReference type="Proteomes" id="UP000788153">
    <property type="component" value="Unassembled WGS sequence"/>
</dbReference>
<gene>
    <name evidence="1" type="ORF">FHT01_002709</name>
</gene>
<dbReference type="EMBL" id="JAASQP010000001">
    <property type="protein sequence ID" value="NIJ25167.1"/>
    <property type="molecule type" value="Genomic_DNA"/>
</dbReference>
<proteinExistence type="predicted"/>
<keyword evidence="2" id="KW-1185">Reference proteome</keyword>
<evidence type="ECO:0000313" key="2">
    <source>
        <dbReference type="Proteomes" id="UP000788153"/>
    </source>
</evidence>
<protein>
    <submittedName>
        <fullName evidence="1">Uncharacterized protein</fullName>
    </submittedName>
</protein>
<sequence length="68" mass="7705">MSDPQPQPHRPGTVERAYELARTGDYTTIEQIRAVLIREQHVSVQQHLSGPTLRRELLKLCRAVKTAG</sequence>
<name>A0ABX0U7G6_9SPHN</name>
<organism evidence="1 2">
    <name type="scientific">Sphingomonas japonica</name>
    <dbReference type="NCBI Taxonomy" id="511662"/>
    <lineage>
        <taxon>Bacteria</taxon>
        <taxon>Pseudomonadati</taxon>
        <taxon>Pseudomonadota</taxon>
        <taxon>Alphaproteobacteria</taxon>
        <taxon>Sphingomonadales</taxon>
        <taxon>Sphingomonadaceae</taxon>
        <taxon>Sphingomonas</taxon>
    </lineage>
</organism>
<evidence type="ECO:0000313" key="1">
    <source>
        <dbReference type="EMBL" id="NIJ25167.1"/>
    </source>
</evidence>
<comment type="caution">
    <text evidence="1">The sequence shown here is derived from an EMBL/GenBank/DDBJ whole genome shotgun (WGS) entry which is preliminary data.</text>
</comment>
<accession>A0ABX0U7G6</accession>
<dbReference type="RefSeq" id="WP_140047622.1">
    <property type="nucleotide sequence ID" value="NZ_BAAAEV010000001.1"/>
</dbReference>